<reference evidence="2" key="1">
    <citation type="journal article" date="2020" name="Stud. Mycol.">
        <title>101 Dothideomycetes genomes: a test case for predicting lifestyles and emergence of pathogens.</title>
        <authorList>
            <person name="Haridas S."/>
            <person name="Albert R."/>
            <person name="Binder M."/>
            <person name="Bloem J."/>
            <person name="Labutti K."/>
            <person name="Salamov A."/>
            <person name="Andreopoulos B."/>
            <person name="Baker S."/>
            <person name="Barry K."/>
            <person name="Bills G."/>
            <person name="Bluhm B."/>
            <person name="Cannon C."/>
            <person name="Castanera R."/>
            <person name="Culley D."/>
            <person name="Daum C."/>
            <person name="Ezra D."/>
            <person name="Gonzalez J."/>
            <person name="Henrissat B."/>
            <person name="Kuo A."/>
            <person name="Liang C."/>
            <person name="Lipzen A."/>
            <person name="Lutzoni F."/>
            <person name="Magnuson J."/>
            <person name="Mondo S."/>
            <person name="Nolan M."/>
            <person name="Ohm R."/>
            <person name="Pangilinan J."/>
            <person name="Park H.-J."/>
            <person name="Ramirez L."/>
            <person name="Alfaro M."/>
            <person name="Sun H."/>
            <person name="Tritt A."/>
            <person name="Yoshinaga Y."/>
            <person name="Zwiers L.-H."/>
            <person name="Turgeon B."/>
            <person name="Goodwin S."/>
            <person name="Spatafora J."/>
            <person name="Crous P."/>
            <person name="Grigoriev I."/>
        </authorList>
    </citation>
    <scope>NUCLEOTIDE SEQUENCE</scope>
    <source>
        <strain evidence="2">CBS 690.94</strain>
    </source>
</reference>
<evidence type="ECO:0000313" key="3">
    <source>
        <dbReference type="Proteomes" id="UP000799764"/>
    </source>
</evidence>
<gene>
    <name evidence="2" type="ORF">P171DRAFT_448618</name>
</gene>
<keyword evidence="3" id="KW-1185">Reference proteome</keyword>
<dbReference type="Proteomes" id="UP000799764">
    <property type="component" value="Unassembled WGS sequence"/>
</dbReference>
<keyword evidence="1" id="KW-0472">Membrane</keyword>
<dbReference type="OrthoDB" id="5096049at2759"/>
<proteinExistence type="predicted"/>
<name>A0A9P4P833_9PLEO</name>
<dbReference type="AlphaFoldDB" id="A0A9P4P833"/>
<accession>A0A9P4P833</accession>
<dbReference type="EMBL" id="MU001510">
    <property type="protein sequence ID" value="KAF2439125.1"/>
    <property type="molecule type" value="Genomic_DNA"/>
</dbReference>
<protein>
    <submittedName>
        <fullName evidence="2">Uncharacterized protein</fullName>
    </submittedName>
</protein>
<evidence type="ECO:0000256" key="1">
    <source>
        <dbReference type="SAM" id="Phobius"/>
    </source>
</evidence>
<feature type="transmembrane region" description="Helical" evidence="1">
    <location>
        <begin position="67"/>
        <end position="90"/>
    </location>
</feature>
<keyword evidence="1" id="KW-0812">Transmembrane</keyword>
<feature type="transmembrane region" description="Helical" evidence="1">
    <location>
        <begin position="96"/>
        <end position="116"/>
    </location>
</feature>
<keyword evidence="1" id="KW-1133">Transmembrane helix</keyword>
<sequence>MFANTRAAIALFNAGQILPNPRRLNPLHLSIAQRAYVTQSQTFGLPDRWGMFSPGPPRLQVYEADRFVYAVLAWLFLATWALAFWIWYWWMGLRNPVSIALLCAGSMVGMVMFIWVTGCRRDGKRAPGYVWKDWERGEVNQDIGEVEQGMRGLIKNLVVTAVAYMVVEGLRIWVVRKGGLLGGTAY</sequence>
<evidence type="ECO:0000313" key="2">
    <source>
        <dbReference type="EMBL" id="KAF2439125.1"/>
    </source>
</evidence>
<organism evidence="2 3">
    <name type="scientific">Karstenula rhodostoma CBS 690.94</name>
    <dbReference type="NCBI Taxonomy" id="1392251"/>
    <lineage>
        <taxon>Eukaryota</taxon>
        <taxon>Fungi</taxon>
        <taxon>Dikarya</taxon>
        <taxon>Ascomycota</taxon>
        <taxon>Pezizomycotina</taxon>
        <taxon>Dothideomycetes</taxon>
        <taxon>Pleosporomycetidae</taxon>
        <taxon>Pleosporales</taxon>
        <taxon>Massarineae</taxon>
        <taxon>Didymosphaeriaceae</taxon>
        <taxon>Karstenula</taxon>
    </lineage>
</organism>
<comment type="caution">
    <text evidence="2">The sequence shown here is derived from an EMBL/GenBank/DDBJ whole genome shotgun (WGS) entry which is preliminary data.</text>
</comment>